<comment type="caution">
    <text evidence="3">The sequence shown here is derived from an EMBL/GenBank/DDBJ whole genome shotgun (WGS) entry which is preliminary data.</text>
</comment>
<keyword evidence="4" id="KW-1185">Reference proteome</keyword>
<reference evidence="3 4" key="1">
    <citation type="submission" date="2024-01" db="EMBL/GenBank/DDBJ databases">
        <title>Complete genome of Cladobotryum mycophilum ATHUM6906.</title>
        <authorList>
            <person name="Christinaki A.C."/>
            <person name="Myridakis A.I."/>
            <person name="Kouvelis V.N."/>
        </authorList>
    </citation>
    <scope>NUCLEOTIDE SEQUENCE [LARGE SCALE GENOMIC DNA]</scope>
    <source>
        <strain evidence="3 4">ATHUM6906</strain>
    </source>
</reference>
<protein>
    <recommendedName>
        <fullName evidence="5">Kinetochore protein fta7</fullName>
    </recommendedName>
</protein>
<dbReference type="SMART" id="SM00384">
    <property type="entry name" value="AT_hook"/>
    <property type="match status" value="6"/>
</dbReference>
<feature type="compositionally biased region" description="Low complexity" evidence="2">
    <location>
        <begin position="171"/>
        <end position="186"/>
    </location>
</feature>
<gene>
    <name evidence="3" type="ORF">PT974_02589</name>
</gene>
<feature type="compositionally biased region" description="Basic residues" evidence="2">
    <location>
        <begin position="53"/>
        <end position="62"/>
    </location>
</feature>
<feature type="coiled-coil region" evidence="1">
    <location>
        <begin position="439"/>
        <end position="470"/>
    </location>
</feature>
<evidence type="ECO:0000313" key="3">
    <source>
        <dbReference type="EMBL" id="KAK5997235.1"/>
    </source>
</evidence>
<dbReference type="EMBL" id="JAVFKD010000002">
    <property type="protein sequence ID" value="KAK5997235.1"/>
    <property type="molecule type" value="Genomic_DNA"/>
</dbReference>
<dbReference type="PRINTS" id="PR00929">
    <property type="entry name" value="ATHOOK"/>
</dbReference>
<organism evidence="3 4">
    <name type="scientific">Cladobotryum mycophilum</name>
    <dbReference type="NCBI Taxonomy" id="491253"/>
    <lineage>
        <taxon>Eukaryota</taxon>
        <taxon>Fungi</taxon>
        <taxon>Dikarya</taxon>
        <taxon>Ascomycota</taxon>
        <taxon>Pezizomycotina</taxon>
        <taxon>Sordariomycetes</taxon>
        <taxon>Hypocreomycetidae</taxon>
        <taxon>Hypocreales</taxon>
        <taxon>Hypocreaceae</taxon>
        <taxon>Cladobotryum</taxon>
    </lineage>
</organism>
<dbReference type="Pfam" id="PF13094">
    <property type="entry name" value="CENP-Q"/>
    <property type="match status" value="1"/>
</dbReference>
<keyword evidence="1" id="KW-0175">Coiled coil</keyword>
<dbReference type="InterPro" id="IPR017956">
    <property type="entry name" value="AT_hook_DNA-bd_motif"/>
</dbReference>
<evidence type="ECO:0000256" key="2">
    <source>
        <dbReference type="SAM" id="MobiDB-lite"/>
    </source>
</evidence>
<name>A0ABR0SZQ8_9HYPO</name>
<proteinExistence type="predicted"/>
<evidence type="ECO:0000256" key="1">
    <source>
        <dbReference type="SAM" id="Coils"/>
    </source>
</evidence>
<feature type="compositionally biased region" description="Basic residues" evidence="2">
    <location>
        <begin position="134"/>
        <end position="143"/>
    </location>
</feature>
<dbReference type="Proteomes" id="UP001338125">
    <property type="component" value="Unassembled WGS sequence"/>
</dbReference>
<evidence type="ECO:0000313" key="4">
    <source>
        <dbReference type="Proteomes" id="UP001338125"/>
    </source>
</evidence>
<feature type="region of interest" description="Disordered" evidence="2">
    <location>
        <begin position="1"/>
        <end position="317"/>
    </location>
</feature>
<sequence>MAPDPSINKRKRGRPPNASNQDADADASQEPSVVVVVANGYDADADADDGERPKKRARRRGRSSMQEKQAVEPAEEEPEVRTKRKRGRPSLSNKDVENEATEEPGPPSHREKRTLREEQAEEQEEGGESQARPRERRGKAKKRSDKEQQSQVAEEGPTEPEPPPRRKRGRPSQQEQQQEQGENSEQAVEEQQHKPRKRGRSSLQDMQPAEVHNQGSKPAAKKDPKARAGDVAIVNGEPEPQLSKRQGKRRGRPSGDRDSTGGPNEVQHQAEGDAAEPDAQEPSQTQTTKSKRRRSGQNAEPEDEDSPASPPKPYTHIAPHIHRVRQSTIEAKWSPLTESSLAAVSSILHLAHRPILQRLSNTQQRRDHTSAALRLITHRITRKISKGLPFPPTSMTARMPRSRRVAAGDDGRAAELDFESVLDAKQALERQLDPALHAVELLAREKEKLERELERDYEALRNLESSARAQTREHRGLLKKAHVLAPTLEVLVSRKEKSKESQVLFRHDGVPSAGGLFDNLEEDEEEVKTLGLQLNNHIDSIKNNLQQTDGIIPQLSRSRAALQDVLFRYLDQGQYENVLLKISERGGGVR</sequence>
<accession>A0ABR0SZQ8</accession>
<evidence type="ECO:0008006" key="5">
    <source>
        <dbReference type="Google" id="ProtNLM"/>
    </source>
</evidence>
<feature type="compositionally biased region" description="Low complexity" evidence="2">
    <location>
        <begin position="15"/>
        <end position="42"/>
    </location>
</feature>
<dbReference type="InterPro" id="IPR025212">
    <property type="entry name" value="CAD_CENP-Q"/>
</dbReference>